<dbReference type="RefSeq" id="WP_095998616.1">
    <property type="nucleotide sequence ID" value="NZ_NSLI01000003.1"/>
</dbReference>
<evidence type="ECO:0000256" key="4">
    <source>
        <dbReference type="SAM" id="SignalP"/>
    </source>
</evidence>
<dbReference type="InterPro" id="IPR017853">
    <property type="entry name" value="GH"/>
</dbReference>
<keyword evidence="1 6" id="KW-0378">Hydrolase</keyword>
<sequence length="390" mass="44774">MKFKLTLALAASVLTMAAAPAEAREMWTKEQAHAWYARQPWLVGANYNNASAINQFEMWQAETWNPAEIDKELGWAQSIGMNTMRVYLHNMLWENDPEGLKRRMNEFLTIAQRRGIRPMFVLFDSCWDPDPKAGPQRPPIPGVHNSGWVQAPGAARLADKSQYGKFEGYVKDVVGTFANDQRILAWDVWNEPNNEGGGNYKPTPNKKQLVAGLLDDVFEWARSANPTQPLTSGLWIGENWDKMETLDAVERIQVTQSDVNSFHDYNWPEQFERRARQMLSYGRPVLCTEYMARGNGSTFDGSLPIGKRYNIAMINWGLVDGKSQTRLPWDSWKKPYTMDEPTIWFHEVFRADGRPYRQAEADLIRRLASEPKVAQPVVQPVPAQRRRRAR</sequence>
<name>A0A2A2SGF1_9SPHN</name>
<proteinExistence type="predicted"/>
<dbReference type="EMBL" id="NSLI01000003">
    <property type="protein sequence ID" value="PAX08374.1"/>
    <property type="molecule type" value="Genomic_DNA"/>
</dbReference>
<reference evidence="7" key="1">
    <citation type="submission" date="2017-09" db="EMBL/GenBank/DDBJ databases">
        <authorList>
            <person name="Feng G."/>
            <person name="Zhu H."/>
        </authorList>
    </citation>
    <scope>NUCLEOTIDE SEQUENCE [LARGE SCALE GENOMIC DNA]</scope>
    <source>
        <strain evidence="7">1PNM-20</strain>
    </source>
</reference>
<accession>A0A2A2SGF1</accession>
<evidence type="ECO:0000256" key="1">
    <source>
        <dbReference type="ARBA" id="ARBA00022801"/>
    </source>
</evidence>
<keyword evidence="3" id="KW-0624">Polysaccharide degradation</keyword>
<evidence type="ECO:0000313" key="7">
    <source>
        <dbReference type="Proteomes" id="UP000218151"/>
    </source>
</evidence>
<feature type="signal peptide" evidence="4">
    <location>
        <begin position="1"/>
        <end position="23"/>
    </location>
</feature>
<comment type="caution">
    <text evidence="6">The sequence shown here is derived from an EMBL/GenBank/DDBJ whole genome shotgun (WGS) entry which is preliminary data.</text>
</comment>
<dbReference type="SUPFAM" id="SSF51445">
    <property type="entry name" value="(Trans)glycosidases"/>
    <property type="match status" value="1"/>
</dbReference>
<organism evidence="6 7">
    <name type="scientific">Sphingomonas lenta</name>
    <dbReference type="NCBI Taxonomy" id="1141887"/>
    <lineage>
        <taxon>Bacteria</taxon>
        <taxon>Pseudomonadati</taxon>
        <taxon>Pseudomonadota</taxon>
        <taxon>Alphaproteobacteria</taxon>
        <taxon>Sphingomonadales</taxon>
        <taxon>Sphingomonadaceae</taxon>
        <taxon>Sphingomonas</taxon>
    </lineage>
</organism>
<feature type="chain" id="PRO_5013399311" evidence="4">
    <location>
        <begin position="24"/>
        <end position="390"/>
    </location>
</feature>
<dbReference type="GO" id="GO:0045493">
    <property type="term" value="P:xylan catabolic process"/>
    <property type="evidence" value="ECO:0007669"/>
    <property type="project" value="UniProtKB-KW"/>
</dbReference>
<evidence type="ECO:0000256" key="3">
    <source>
        <dbReference type="ARBA" id="ARBA00023326"/>
    </source>
</evidence>
<evidence type="ECO:0000256" key="2">
    <source>
        <dbReference type="ARBA" id="ARBA00023277"/>
    </source>
</evidence>
<keyword evidence="4" id="KW-0732">Signal</keyword>
<keyword evidence="7" id="KW-1185">Reference proteome</keyword>
<protein>
    <submittedName>
        <fullName evidence="6">1,4-beta-xylanase</fullName>
    </submittedName>
</protein>
<keyword evidence="6" id="KW-0858">Xylan degradation</keyword>
<dbReference type="AlphaFoldDB" id="A0A2A2SGF1"/>
<dbReference type="Gene3D" id="3.20.20.80">
    <property type="entry name" value="Glycosidases"/>
    <property type="match status" value="1"/>
</dbReference>
<evidence type="ECO:0000259" key="5">
    <source>
        <dbReference type="Pfam" id="PF00331"/>
    </source>
</evidence>
<dbReference type="Pfam" id="PF00331">
    <property type="entry name" value="Glyco_hydro_10"/>
    <property type="match status" value="1"/>
</dbReference>
<keyword evidence="2" id="KW-0119">Carbohydrate metabolism</keyword>
<dbReference type="InterPro" id="IPR001000">
    <property type="entry name" value="GH10_dom"/>
</dbReference>
<gene>
    <name evidence="6" type="ORF">CKY28_10790</name>
</gene>
<evidence type="ECO:0000313" key="6">
    <source>
        <dbReference type="EMBL" id="PAX08374.1"/>
    </source>
</evidence>
<dbReference type="OrthoDB" id="9774262at2"/>
<feature type="domain" description="GH10" evidence="5">
    <location>
        <begin position="158"/>
        <end position="230"/>
    </location>
</feature>
<keyword evidence="6" id="KW-0326">Glycosidase</keyword>
<dbReference type="GO" id="GO:0004553">
    <property type="term" value="F:hydrolase activity, hydrolyzing O-glycosyl compounds"/>
    <property type="evidence" value="ECO:0007669"/>
    <property type="project" value="InterPro"/>
</dbReference>
<dbReference type="Proteomes" id="UP000218151">
    <property type="component" value="Unassembled WGS sequence"/>
</dbReference>